<evidence type="ECO:0000256" key="1">
    <source>
        <dbReference type="ARBA" id="ARBA00001936"/>
    </source>
</evidence>
<keyword evidence="8" id="KW-0464">Manganese</keyword>
<dbReference type="SMART" id="SM00332">
    <property type="entry name" value="PP2Cc"/>
    <property type="match status" value="1"/>
</dbReference>
<dbReference type="EnsemblMetazoa" id="SSS_5183s_mrna">
    <property type="protein sequence ID" value="KAF7488898.1"/>
    <property type="gene ID" value="SSS_5183"/>
</dbReference>
<reference evidence="13" key="1">
    <citation type="journal article" date="2020" name="PLoS Negl. Trop. Dis.">
        <title>High-quality nuclear genome for Sarcoptes scabiei-A critical resource for a neglected parasite.</title>
        <authorList>
            <person name="Korhonen P.K."/>
            <person name="Gasser R.B."/>
            <person name="Ma G."/>
            <person name="Wang T."/>
            <person name="Stroehlein A.J."/>
            <person name="Young N.D."/>
            <person name="Ang C.S."/>
            <person name="Fernando D.D."/>
            <person name="Lu H.C."/>
            <person name="Taylor S."/>
            <person name="Reynolds S.L."/>
            <person name="Mofiz E."/>
            <person name="Najaraj S.H."/>
            <person name="Gowda H."/>
            <person name="Madugundu A."/>
            <person name="Renuse S."/>
            <person name="Holt D."/>
            <person name="Pandey A."/>
            <person name="Papenfuss A.T."/>
            <person name="Fischer K."/>
        </authorList>
    </citation>
    <scope>NUCLEOTIDE SEQUENCE [LARGE SCALE GENOMIC DNA]</scope>
</reference>
<dbReference type="GO" id="GO:0046872">
    <property type="term" value="F:metal ion binding"/>
    <property type="evidence" value="ECO:0007669"/>
    <property type="project" value="UniProtKB-KW"/>
</dbReference>
<dbReference type="PROSITE" id="PS51746">
    <property type="entry name" value="PPM_2"/>
    <property type="match status" value="1"/>
</dbReference>
<dbReference type="SUPFAM" id="SSF81606">
    <property type="entry name" value="PP2C-like"/>
    <property type="match status" value="1"/>
</dbReference>
<dbReference type="PANTHER" id="PTHR13832:SF803">
    <property type="entry name" value="PROTEIN PHOSPHATASE 1G"/>
    <property type="match status" value="1"/>
</dbReference>
<dbReference type="Gene3D" id="3.60.40.10">
    <property type="entry name" value="PPM-type phosphatase domain"/>
    <property type="match status" value="1"/>
</dbReference>
<dbReference type="InterPro" id="IPR036457">
    <property type="entry name" value="PPM-type-like_dom_sf"/>
</dbReference>
<keyword evidence="13" id="KW-1185">Reference proteome</keyword>
<evidence type="ECO:0000256" key="9">
    <source>
        <dbReference type="RuleBase" id="RU003465"/>
    </source>
</evidence>
<keyword evidence="4" id="KW-0479">Metal-binding</keyword>
<name>A0A834R2U7_SARSC</name>
<gene>
    <name evidence="11" type="ORF">SSS_5183</name>
</gene>
<organism evidence="11">
    <name type="scientific">Sarcoptes scabiei</name>
    <name type="common">Itch mite</name>
    <name type="synonym">Acarus scabiei</name>
    <dbReference type="NCBI Taxonomy" id="52283"/>
    <lineage>
        <taxon>Eukaryota</taxon>
        <taxon>Metazoa</taxon>
        <taxon>Ecdysozoa</taxon>
        <taxon>Arthropoda</taxon>
        <taxon>Chelicerata</taxon>
        <taxon>Arachnida</taxon>
        <taxon>Acari</taxon>
        <taxon>Acariformes</taxon>
        <taxon>Sarcoptiformes</taxon>
        <taxon>Astigmata</taxon>
        <taxon>Psoroptidia</taxon>
        <taxon>Sarcoptoidea</taxon>
        <taxon>Sarcoptidae</taxon>
        <taxon>Sarcoptinae</taxon>
        <taxon>Sarcoptes</taxon>
    </lineage>
</organism>
<comment type="similarity">
    <text evidence="2 9">Belongs to the PP2C family.</text>
</comment>
<dbReference type="EMBL" id="WVUK01000065">
    <property type="protein sequence ID" value="KAF7488898.1"/>
    <property type="molecule type" value="Genomic_DNA"/>
</dbReference>
<dbReference type="EC" id="3.1.3.16" evidence="3"/>
<feature type="domain" description="PPM-type phosphatase" evidence="10">
    <location>
        <begin position="84"/>
        <end position="341"/>
    </location>
</feature>
<keyword evidence="5 9" id="KW-0378">Hydrolase</keyword>
<keyword evidence="7 9" id="KW-0904">Protein phosphatase</keyword>
<dbReference type="GO" id="GO:0004722">
    <property type="term" value="F:protein serine/threonine phosphatase activity"/>
    <property type="evidence" value="ECO:0007669"/>
    <property type="project" value="UniProtKB-EC"/>
</dbReference>
<evidence type="ECO:0000313" key="13">
    <source>
        <dbReference type="Proteomes" id="UP000070412"/>
    </source>
</evidence>
<sequence>MKTLSICSSSLANFVAIQNGGRNLSRPFRRNLAWMLSDPENKGSRQQHINFDNLGTWDNRIDFSLLLQQSIKQGKPIPKIDLESVAMASVLGRRLYNEDYCHATELKPNILYFAIFDGHGGSSCASFCNEHMPRYINFWLERGETNLEIVLQNAFIEVNNAFARHQTYSPKFENNNERATSGATATVCLLKNSTQLVVGYVGDSRAFICRDGSCFRLTNDHNANVKTEKDRISNSNGFIKYDSLGRGLINGRLAMTRSIGDLDLKPYGVIALPDTRTIKIKHGRDAFLVLTTDGISDVMNDREIVNAVKSCEKPSEAAKFLTDQALHYSCDDNATALVVPFGAWGKYRNHRDSYNQFYSLGRQLRNCARF</sequence>
<evidence type="ECO:0000256" key="4">
    <source>
        <dbReference type="ARBA" id="ARBA00022723"/>
    </source>
</evidence>
<dbReference type="AlphaFoldDB" id="A0A834R2U7"/>
<evidence type="ECO:0000256" key="8">
    <source>
        <dbReference type="ARBA" id="ARBA00023211"/>
    </source>
</evidence>
<accession>A0A834R2U7</accession>
<protein>
    <recommendedName>
        <fullName evidence="3">protein-serine/threonine phosphatase</fullName>
        <ecNumber evidence="3">3.1.3.16</ecNumber>
    </recommendedName>
</protein>
<keyword evidence="6" id="KW-0460">Magnesium</keyword>
<dbReference type="InterPro" id="IPR001932">
    <property type="entry name" value="PPM-type_phosphatase-like_dom"/>
</dbReference>
<evidence type="ECO:0000256" key="2">
    <source>
        <dbReference type="ARBA" id="ARBA00006702"/>
    </source>
</evidence>
<evidence type="ECO:0000256" key="7">
    <source>
        <dbReference type="ARBA" id="ARBA00022912"/>
    </source>
</evidence>
<evidence type="ECO:0000256" key="5">
    <source>
        <dbReference type="ARBA" id="ARBA00022801"/>
    </source>
</evidence>
<dbReference type="Pfam" id="PF00481">
    <property type="entry name" value="PP2C"/>
    <property type="match status" value="1"/>
</dbReference>
<dbReference type="Proteomes" id="UP000070412">
    <property type="component" value="Unassembled WGS sequence"/>
</dbReference>
<evidence type="ECO:0000256" key="3">
    <source>
        <dbReference type="ARBA" id="ARBA00013081"/>
    </source>
</evidence>
<comment type="cofactor">
    <cofactor evidence="1">
        <name>Mn(2+)</name>
        <dbReference type="ChEBI" id="CHEBI:29035"/>
    </cofactor>
</comment>
<reference evidence="11" key="2">
    <citation type="submission" date="2020-01" db="EMBL/GenBank/DDBJ databases">
        <authorList>
            <person name="Korhonen P.K.K."/>
            <person name="Guangxu M.G."/>
            <person name="Wang T.W."/>
            <person name="Stroehlein A.J.S."/>
            <person name="Young N.D."/>
            <person name="Ang C.-S.A."/>
            <person name="Fernando D.W.F."/>
            <person name="Lu H.L."/>
            <person name="Taylor S.T."/>
            <person name="Ehtesham M.E.M."/>
            <person name="Najaraj S.H.N."/>
            <person name="Harsha G.H.G."/>
            <person name="Madugundu A.M."/>
            <person name="Renuse S.R."/>
            <person name="Holt D.H."/>
            <person name="Pandey A.P."/>
            <person name="Papenfuss A.P."/>
            <person name="Gasser R.B.G."/>
            <person name="Fischer K.F."/>
        </authorList>
    </citation>
    <scope>NUCLEOTIDE SEQUENCE</scope>
    <source>
        <strain evidence="11">SSS_KF_BRIS2020</strain>
    </source>
</reference>
<dbReference type="CDD" id="cd00143">
    <property type="entry name" value="PP2Cc"/>
    <property type="match status" value="1"/>
</dbReference>
<evidence type="ECO:0000259" key="10">
    <source>
        <dbReference type="PROSITE" id="PS51746"/>
    </source>
</evidence>
<dbReference type="InterPro" id="IPR000222">
    <property type="entry name" value="PP2C_BS"/>
</dbReference>
<proteinExistence type="inferred from homology"/>
<reference evidence="12" key="3">
    <citation type="submission" date="2022-06" db="UniProtKB">
        <authorList>
            <consortium name="EnsemblMetazoa"/>
        </authorList>
    </citation>
    <scope>IDENTIFICATION</scope>
</reference>
<dbReference type="PANTHER" id="PTHR13832">
    <property type="entry name" value="PROTEIN PHOSPHATASE 2C"/>
    <property type="match status" value="1"/>
</dbReference>
<evidence type="ECO:0000256" key="6">
    <source>
        <dbReference type="ARBA" id="ARBA00022842"/>
    </source>
</evidence>
<dbReference type="InterPro" id="IPR015655">
    <property type="entry name" value="PP2C"/>
</dbReference>
<dbReference type="PROSITE" id="PS01032">
    <property type="entry name" value="PPM_1"/>
    <property type="match status" value="1"/>
</dbReference>
<evidence type="ECO:0000313" key="12">
    <source>
        <dbReference type="EnsemblMetazoa" id="KAF7488898.1"/>
    </source>
</evidence>
<dbReference type="OrthoDB" id="416093at2759"/>
<evidence type="ECO:0000313" key="11">
    <source>
        <dbReference type="EMBL" id="KAF7488898.1"/>
    </source>
</evidence>